<dbReference type="InterPro" id="IPR045545">
    <property type="entry name" value="PHYIP/PHIPL_C"/>
</dbReference>
<dbReference type="Proteomes" id="UP000887574">
    <property type="component" value="Unplaced"/>
</dbReference>
<sequence>MCHHQFEKWLSDHLSLGRLEVHQIPGFRLEKKPYAQSAGFQHLLTPHASEEAIALRRESLEEEHRMKKPRLYNDFSEPSRPKTIQLRVESSAIKCAVFWNFPDLSTKTKYKQQIEITEVTDDLAPKGKMVAEGTVRCKAAFSLDEIDKLMARAISATGKAMHSFSYLYRCKPKYYWDEIYMHRMALWKNISKTKTGKLPHLSMEKLKVSFFRQETLPDGHLPPSSPFGDMRMHLPAFSLLNPAEINILTMLLFVVCKKGSSTDNFCRDRIRPLNVRNNPFLRVEPLDSLDRFTTLSMCPCDGGNLTQLWLQVLEHRGLEGCPTTNPV</sequence>
<feature type="domain" description="Phytanoyl-CoA hydroxylase-interacting protein-like C-terminal" evidence="1">
    <location>
        <begin position="137"/>
        <end position="283"/>
    </location>
</feature>
<evidence type="ECO:0000313" key="2">
    <source>
        <dbReference type="Proteomes" id="UP000887574"/>
    </source>
</evidence>
<dbReference type="AlphaFoldDB" id="A0A915EEJ8"/>
<dbReference type="PANTHER" id="PTHR15698:SF4">
    <property type="entry name" value="PHYTANOYL-COA HYDROXYLASE-INTERACTING PROTEIN-LIKE C-TERMINAL DOMAIN-CONTAINING PROTEIN"/>
    <property type="match status" value="1"/>
</dbReference>
<organism evidence="2 3">
    <name type="scientific">Ditylenchus dipsaci</name>
    <dbReference type="NCBI Taxonomy" id="166011"/>
    <lineage>
        <taxon>Eukaryota</taxon>
        <taxon>Metazoa</taxon>
        <taxon>Ecdysozoa</taxon>
        <taxon>Nematoda</taxon>
        <taxon>Chromadorea</taxon>
        <taxon>Rhabditida</taxon>
        <taxon>Tylenchina</taxon>
        <taxon>Tylenchomorpha</taxon>
        <taxon>Sphaerularioidea</taxon>
        <taxon>Anguinidae</taxon>
        <taxon>Anguininae</taxon>
        <taxon>Ditylenchus</taxon>
    </lineage>
</organism>
<keyword evidence="2" id="KW-1185">Reference proteome</keyword>
<dbReference type="Pfam" id="PF19281">
    <property type="entry name" value="PHYHIP_C"/>
    <property type="match status" value="1"/>
</dbReference>
<dbReference type="WBParaSite" id="jg5518">
    <property type="protein sequence ID" value="jg5518"/>
    <property type="gene ID" value="jg5518"/>
</dbReference>
<dbReference type="InterPro" id="IPR042868">
    <property type="entry name" value="PHYHIP/PHYHIPL"/>
</dbReference>
<reference evidence="3" key="1">
    <citation type="submission" date="2022-11" db="UniProtKB">
        <authorList>
            <consortium name="WormBaseParasite"/>
        </authorList>
    </citation>
    <scope>IDENTIFICATION</scope>
</reference>
<protein>
    <submittedName>
        <fullName evidence="3">Phytanoyl-CoA hydroxylase-interacting protein-like C-terminal domain-containing protein</fullName>
    </submittedName>
</protein>
<evidence type="ECO:0000259" key="1">
    <source>
        <dbReference type="Pfam" id="PF19281"/>
    </source>
</evidence>
<dbReference type="GO" id="GO:0005737">
    <property type="term" value="C:cytoplasm"/>
    <property type="evidence" value="ECO:0007669"/>
    <property type="project" value="TreeGrafter"/>
</dbReference>
<name>A0A915EEJ8_9BILA</name>
<evidence type="ECO:0000313" key="3">
    <source>
        <dbReference type="WBParaSite" id="jg5518"/>
    </source>
</evidence>
<accession>A0A915EEJ8</accession>
<proteinExistence type="predicted"/>
<dbReference type="PANTHER" id="PTHR15698">
    <property type="entry name" value="PROTEIN CBG15099"/>
    <property type="match status" value="1"/>
</dbReference>